<gene>
    <name evidence="2" type="ORF">FJV41_11825</name>
</gene>
<name>A0A540X3D7_9BACT</name>
<protein>
    <submittedName>
        <fullName evidence="2">Uncharacterized protein</fullName>
    </submittedName>
</protein>
<sequence length="241" mass="25475">MDPIRNRARVVTSNPSTSLQPQREAQQTAAPARANAVGHAQLSTFEAKLAAPVQAVATQPTPGAWRGGPDTEVGKAVQAIWDRMQNMPGADVIIKGDTPASLLGRAILDGKKVSNEQIIAMSKVTLDQLATDPKDREKVLKKVPNARELPVHKFTVAMLSAATGIDPQKLSEACPDLGLTGAPGTPLLYAAEGQSTQRSTALHDFTDYLRGAGIKGLNKAVWGVENRILSALVSIVGGGRY</sequence>
<organism evidence="2 3">
    <name type="scientific">Myxococcus llanfairpwllgwyngyllgogerychwyrndrobwllllantysiliogogogochensis</name>
    <dbReference type="NCBI Taxonomy" id="2590453"/>
    <lineage>
        <taxon>Bacteria</taxon>
        <taxon>Pseudomonadati</taxon>
        <taxon>Myxococcota</taxon>
        <taxon>Myxococcia</taxon>
        <taxon>Myxococcales</taxon>
        <taxon>Cystobacterineae</taxon>
        <taxon>Myxococcaceae</taxon>
        <taxon>Myxococcus</taxon>
    </lineage>
</organism>
<dbReference type="AlphaFoldDB" id="A0A540X3D7"/>
<proteinExistence type="predicted"/>
<dbReference type="OrthoDB" id="5502183at2"/>
<feature type="region of interest" description="Disordered" evidence="1">
    <location>
        <begin position="1"/>
        <end position="34"/>
    </location>
</feature>
<dbReference type="EMBL" id="VIFM01000036">
    <property type="protein sequence ID" value="TQF15759.1"/>
    <property type="molecule type" value="Genomic_DNA"/>
</dbReference>
<feature type="compositionally biased region" description="Low complexity" evidence="1">
    <location>
        <begin position="20"/>
        <end position="34"/>
    </location>
</feature>
<reference evidence="2 3" key="1">
    <citation type="submission" date="2019-06" db="EMBL/GenBank/DDBJ databases">
        <authorList>
            <person name="Livingstone P."/>
            <person name="Whitworth D."/>
        </authorList>
    </citation>
    <scope>NUCLEOTIDE SEQUENCE [LARGE SCALE GENOMIC DNA]</scope>
    <source>
        <strain evidence="2 3">AM401</strain>
    </source>
</reference>
<dbReference type="RefSeq" id="WP_141642558.1">
    <property type="nucleotide sequence ID" value="NZ_VIFM01000036.1"/>
</dbReference>
<comment type="caution">
    <text evidence="2">The sequence shown here is derived from an EMBL/GenBank/DDBJ whole genome shotgun (WGS) entry which is preliminary data.</text>
</comment>
<evidence type="ECO:0000256" key="1">
    <source>
        <dbReference type="SAM" id="MobiDB-lite"/>
    </source>
</evidence>
<evidence type="ECO:0000313" key="2">
    <source>
        <dbReference type="EMBL" id="TQF15759.1"/>
    </source>
</evidence>
<evidence type="ECO:0000313" key="3">
    <source>
        <dbReference type="Proteomes" id="UP000315369"/>
    </source>
</evidence>
<keyword evidence="3" id="KW-1185">Reference proteome</keyword>
<accession>A0A540X3D7</accession>
<dbReference type="Proteomes" id="UP000315369">
    <property type="component" value="Unassembled WGS sequence"/>
</dbReference>